<evidence type="ECO:0000256" key="1">
    <source>
        <dbReference type="SAM" id="SignalP"/>
    </source>
</evidence>
<proteinExistence type="predicted"/>
<dbReference type="PANTHER" id="PTHR43301:SF3">
    <property type="entry name" value="ARABINAN ENDO-1,5-ALPHA-L-ARABINOSIDASE A-RELATED"/>
    <property type="match status" value="1"/>
</dbReference>
<keyword evidence="3" id="KW-1185">Reference proteome</keyword>
<dbReference type="InterPro" id="IPR023296">
    <property type="entry name" value="Glyco_hydro_beta-prop_sf"/>
</dbReference>
<dbReference type="InterPro" id="IPR050727">
    <property type="entry name" value="GH43_arabinanases"/>
</dbReference>
<protein>
    <recommendedName>
        <fullName evidence="4">Beta-xylosidase</fullName>
    </recommendedName>
</protein>
<accession>A0A1G7MP65</accession>
<organism evidence="2 3">
    <name type="scientific">Sphingomonas carotinifaciens</name>
    <dbReference type="NCBI Taxonomy" id="1166323"/>
    <lineage>
        <taxon>Bacteria</taxon>
        <taxon>Pseudomonadati</taxon>
        <taxon>Pseudomonadota</taxon>
        <taxon>Alphaproteobacteria</taxon>
        <taxon>Sphingomonadales</taxon>
        <taxon>Sphingomonadaceae</taxon>
        <taxon>Sphingomonas</taxon>
    </lineage>
</organism>
<dbReference type="PANTHER" id="PTHR43301">
    <property type="entry name" value="ARABINAN ENDO-1,5-ALPHA-L-ARABINOSIDASE"/>
    <property type="match status" value="1"/>
</dbReference>
<evidence type="ECO:0000313" key="3">
    <source>
        <dbReference type="Proteomes" id="UP000323502"/>
    </source>
</evidence>
<dbReference type="Proteomes" id="UP000323502">
    <property type="component" value="Unassembled WGS sequence"/>
</dbReference>
<dbReference type="SUPFAM" id="SSF75005">
    <property type="entry name" value="Arabinanase/levansucrase/invertase"/>
    <property type="match status" value="1"/>
</dbReference>
<evidence type="ECO:0000313" key="2">
    <source>
        <dbReference type="EMBL" id="SDF63513.1"/>
    </source>
</evidence>
<dbReference type="Gene3D" id="2.115.10.20">
    <property type="entry name" value="Glycosyl hydrolase domain, family 43"/>
    <property type="match status" value="1"/>
</dbReference>
<reference evidence="2 3" key="1">
    <citation type="submission" date="2016-10" db="EMBL/GenBank/DDBJ databases">
        <authorList>
            <person name="Varghese N."/>
            <person name="Submissions S."/>
        </authorList>
    </citation>
    <scope>NUCLEOTIDE SEQUENCE [LARGE SCALE GENOMIC DNA]</scope>
    <source>
        <strain evidence="2 3">S7-754</strain>
    </source>
</reference>
<evidence type="ECO:0008006" key="4">
    <source>
        <dbReference type="Google" id="ProtNLM"/>
    </source>
</evidence>
<name>A0A1G7MP65_9SPHN</name>
<gene>
    <name evidence="2" type="ORF">SAMN05216557_104273</name>
</gene>
<feature type="chain" id="PRO_5009242003" description="Beta-xylosidase" evidence="1">
    <location>
        <begin position="23"/>
        <end position="369"/>
    </location>
</feature>
<feature type="signal peptide" evidence="1">
    <location>
        <begin position="1"/>
        <end position="22"/>
    </location>
</feature>
<sequence>MRLFIHPTAVVAVALATTLLQASDPLAAHDTRQLALVDKAGLTKPPADPGKRSAYLMSYFTDEDHSLHFATSRDGYRFTDVNGGKAVLSGSKIAEQKGIRDPHIMRGPDGAFYLSMTDLHIFAKREGLRATDWERPEEEYGWGNNRNMIFMKSHDLLHWTLARVTTADLFPEYRKIGNSWAPETIYDPQQRKLMVYYTIRDGNGPNYLVYSYADPDFTTLTAVPRKLFSYPDPKVNVIDADITKVGSRYHMFYVAHTAPGNIRHAVSSRINTGWSYEPGKVDQEQHASEAPTLWRRYNTDTYVLMYDVFGIKPNNMGFAETKDFVTFKPLGRFNDAGSPMKATNFTRPKHGAVVAITEREAERLEHLFQ</sequence>
<dbReference type="EMBL" id="FNBI01000004">
    <property type="protein sequence ID" value="SDF63513.1"/>
    <property type="molecule type" value="Genomic_DNA"/>
</dbReference>
<dbReference type="CDD" id="cd08983">
    <property type="entry name" value="GH43_Bt3655-like"/>
    <property type="match status" value="1"/>
</dbReference>
<keyword evidence="1" id="KW-0732">Signal</keyword>
<dbReference type="AlphaFoldDB" id="A0A1G7MP65"/>